<protein>
    <submittedName>
        <fullName evidence="1">Uncharacterized protein</fullName>
    </submittedName>
</protein>
<reference evidence="1 2" key="1">
    <citation type="journal article" date="2020" name="Cell">
        <title>Large-Scale Comparative Analyses of Tick Genomes Elucidate Their Genetic Diversity and Vector Capacities.</title>
        <authorList>
            <consortium name="Tick Genome and Microbiome Consortium (TIGMIC)"/>
            <person name="Jia N."/>
            <person name="Wang J."/>
            <person name="Shi W."/>
            <person name="Du L."/>
            <person name="Sun Y."/>
            <person name="Zhan W."/>
            <person name="Jiang J.F."/>
            <person name="Wang Q."/>
            <person name="Zhang B."/>
            <person name="Ji P."/>
            <person name="Bell-Sakyi L."/>
            <person name="Cui X.M."/>
            <person name="Yuan T.T."/>
            <person name="Jiang B.G."/>
            <person name="Yang W.F."/>
            <person name="Lam T.T."/>
            <person name="Chang Q.C."/>
            <person name="Ding S.J."/>
            <person name="Wang X.J."/>
            <person name="Zhu J.G."/>
            <person name="Ruan X.D."/>
            <person name="Zhao L."/>
            <person name="Wei J.T."/>
            <person name="Ye R.Z."/>
            <person name="Que T.C."/>
            <person name="Du C.H."/>
            <person name="Zhou Y.H."/>
            <person name="Cheng J.X."/>
            <person name="Dai P.F."/>
            <person name="Guo W.B."/>
            <person name="Han X.H."/>
            <person name="Huang E.J."/>
            <person name="Li L.F."/>
            <person name="Wei W."/>
            <person name="Gao Y.C."/>
            <person name="Liu J.Z."/>
            <person name="Shao H.Z."/>
            <person name="Wang X."/>
            <person name="Wang C.C."/>
            <person name="Yang T.C."/>
            <person name="Huo Q.B."/>
            <person name="Li W."/>
            <person name="Chen H.Y."/>
            <person name="Chen S.E."/>
            <person name="Zhou L.G."/>
            <person name="Ni X.B."/>
            <person name="Tian J.H."/>
            <person name="Sheng Y."/>
            <person name="Liu T."/>
            <person name="Pan Y.S."/>
            <person name="Xia L.Y."/>
            <person name="Li J."/>
            <person name="Zhao F."/>
            <person name="Cao W.C."/>
        </authorList>
    </citation>
    <scope>NUCLEOTIDE SEQUENCE [LARGE SCALE GENOMIC DNA]</scope>
    <source>
        <strain evidence="1">Iper-2018</strain>
    </source>
</reference>
<comment type="caution">
    <text evidence="1">The sequence shown here is derived from an EMBL/GenBank/DDBJ whole genome shotgun (WGS) entry which is preliminary data.</text>
</comment>
<dbReference type="EMBL" id="JABSTQ010009815">
    <property type="protein sequence ID" value="KAG0425632.1"/>
    <property type="molecule type" value="Genomic_DNA"/>
</dbReference>
<name>A0AC60PWM8_IXOPE</name>
<proteinExistence type="predicted"/>
<sequence>MWMDESHRCWLIHTTQVHRRLAKPPVTMPRLPRCYVRATFWFIIGIILGWRLCSIRDTHDQASANSDHEGWVSRTTLFVAVLSSPGGAELRTAARNTWLRLGAGKPVAHRFFVGTKGLPGTQIQSLERESRDHNEDIVLLRNHEDSYDTLAAKMLAIFDWTATVYKFDFFLKLDDDSLARVDSICLELDKFAKFPNLYWGFFAGNAPVFRSGKWAEKDWFLSDRYLPYARGGGYVLSYTLVRYLSANSHHLQHYKSEDVAVGVWLSGLKVKRVHDPRFDTEYRSRGCSNSYLVTHKQTARMMFDKHKSLEENGVLCPSQVRWRRSYVYNWKVPPSQCCVRNDSRIP</sequence>
<accession>A0AC60PWM8</accession>
<gene>
    <name evidence="1" type="ORF">HPB47_027214</name>
</gene>
<keyword evidence="2" id="KW-1185">Reference proteome</keyword>
<dbReference type="Proteomes" id="UP000805193">
    <property type="component" value="Unassembled WGS sequence"/>
</dbReference>
<organism evidence="1 2">
    <name type="scientific">Ixodes persulcatus</name>
    <name type="common">Taiga tick</name>
    <dbReference type="NCBI Taxonomy" id="34615"/>
    <lineage>
        <taxon>Eukaryota</taxon>
        <taxon>Metazoa</taxon>
        <taxon>Ecdysozoa</taxon>
        <taxon>Arthropoda</taxon>
        <taxon>Chelicerata</taxon>
        <taxon>Arachnida</taxon>
        <taxon>Acari</taxon>
        <taxon>Parasitiformes</taxon>
        <taxon>Ixodida</taxon>
        <taxon>Ixodoidea</taxon>
        <taxon>Ixodidae</taxon>
        <taxon>Ixodinae</taxon>
        <taxon>Ixodes</taxon>
    </lineage>
</organism>
<evidence type="ECO:0000313" key="1">
    <source>
        <dbReference type="EMBL" id="KAG0425632.1"/>
    </source>
</evidence>
<evidence type="ECO:0000313" key="2">
    <source>
        <dbReference type="Proteomes" id="UP000805193"/>
    </source>
</evidence>